<dbReference type="GO" id="GO:0005886">
    <property type="term" value="C:plasma membrane"/>
    <property type="evidence" value="ECO:0007669"/>
    <property type="project" value="UniProtKB-SubCell"/>
</dbReference>
<dbReference type="Pfam" id="PF02687">
    <property type="entry name" value="FtsX"/>
    <property type="match status" value="1"/>
</dbReference>
<evidence type="ECO:0000259" key="9">
    <source>
        <dbReference type="Pfam" id="PF12704"/>
    </source>
</evidence>
<dbReference type="EMBL" id="AP011634">
    <property type="protein sequence ID" value="BAL52620.1"/>
    <property type="molecule type" value="Genomic_DNA"/>
</dbReference>
<keyword evidence="5 7" id="KW-0472">Membrane</keyword>
<proteinExistence type="inferred from homology"/>
<feature type="domain" description="MacB-like periplasmic core" evidence="9">
    <location>
        <begin position="21"/>
        <end position="245"/>
    </location>
</feature>
<dbReference type="EMBL" id="AP011629">
    <property type="protein sequence ID" value="BAL52489.1"/>
    <property type="molecule type" value="Genomic_DNA"/>
</dbReference>
<evidence type="ECO:0000313" key="11">
    <source>
        <dbReference type="EMBL" id="BAL52620.1"/>
    </source>
</evidence>
<dbReference type="PANTHER" id="PTHR30572">
    <property type="entry name" value="MEMBRANE COMPONENT OF TRANSPORTER-RELATED"/>
    <property type="match status" value="1"/>
</dbReference>
<dbReference type="AlphaFoldDB" id="H5S8Y4"/>
<evidence type="ECO:0000256" key="3">
    <source>
        <dbReference type="ARBA" id="ARBA00022692"/>
    </source>
</evidence>
<feature type="transmembrane region" description="Helical" evidence="7">
    <location>
        <begin position="21"/>
        <end position="42"/>
    </location>
</feature>
<evidence type="ECO:0000256" key="1">
    <source>
        <dbReference type="ARBA" id="ARBA00004651"/>
    </source>
</evidence>
<evidence type="ECO:0000313" key="10">
    <source>
        <dbReference type="EMBL" id="BAL52489.1"/>
    </source>
</evidence>
<protein>
    <submittedName>
        <fullName evidence="11">ABC transporter system permease protein</fullName>
    </submittedName>
</protein>
<dbReference type="InterPro" id="IPR025857">
    <property type="entry name" value="MacB_PCD"/>
</dbReference>
<evidence type="ECO:0000256" key="6">
    <source>
        <dbReference type="ARBA" id="ARBA00038076"/>
    </source>
</evidence>
<dbReference type="Pfam" id="PF12704">
    <property type="entry name" value="MacB_PCD"/>
    <property type="match status" value="1"/>
</dbReference>
<dbReference type="InterPro" id="IPR050250">
    <property type="entry name" value="Macrolide_Exporter_MacB"/>
</dbReference>
<feature type="transmembrane region" description="Helical" evidence="7">
    <location>
        <begin position="324"/>
        <end position="357"/>
    </location>
</feature>
<gene>
    <name evidence="10" type="ORF">HGMM_F01E02C32</name>
    <name evidence="11" type="ORF">HGMM_F01H03C22</name>
</gene>
<evidence type="ECO:0000256" key="4">
    <source>
        <dbReference type="ARBA" id="ARBA00022989"/>
    </source>
</evidence>
<reference evidence="11" key="2">
    <citation type="journal article" date="2012" name="PLoS ONE">
        <title>A Deeply Branching Thermophilic Bacterium with an Ancient Acetyl-CoA Pathway Dominates a Subsurface Ecosystem.</title>
        <authorList>
            <person name="Takami H."/>
            <person name="Noguchi H."/>
            <person name="Takaki Y."/>
            <person name="Uchiyama I."/>
            <person name="Toyoda A."/>
            <person name="Nishi S."/>
            <person name="Chee G.-J."/>
            <person name="Arai W."/>
            <person name="Nunoura T."/>
            <person name="Itoh T."/>
            <person name="Hattori M."/>
            <person name="Takai K."/>
        </authorList>
    </citation>
    <scope>NUCLEOTIDE SEQUENCE</scope>
</reference>
<evidence type="ECO:0000256" key="7">
    <source>
        <dbReference type="SAM" id="Phobius"/>
    </source>
</evidence>
<keyword evidence="2" id="KW-1003">Cell membrane</keyword>
<accession>H5S8Y4</accession>
<evidence type="ECO:0000256" key="2">
    <source>
        <dbReference type="ARBA" id="ARBA00022475"/>
    </source>
</evidence>
<dbReference type="InterPro" id="IPR003838">
    <property type="entry name" value="ABC3_permease_C"/>
</dbReference>
<feature type="transmembrane region" description="Helical" evidence="7">
    <location>
        <begin position="279"/>
        <end position="304"/>
    </location>
</feature>
<feature type="domain" description="ABC3 transporter permease C-terminal" evidence="8">
    <location>
        <begin position="284"/>
        <end position="396"/>
    </location>
</feature>
<reference evidence="11" key="1">
    <citation type="journal article" date="2005" name="Environ. Microbiol.">
        <title>Genetic and functional properties of uncultivated thermophilic crenarchaeotes from a subsurface gold mine as revealed by analysis of genome fragments.</title>
        <authorList>
            <person name="Nunoura T."/>
            <person name="Hirayama H."/>
            <person name="Takami H."/>
            <person name="Oida H."/>
            <person name="Nishi S."/>
            <person name="Shimamura S."/>
            <person name="Suzuki Y."/>
            <person name="Inagaki F."/>
            <person name="Takai K."/>
            <person name="Nealson K.H."/>
            <person name="Horikoshi K."/>
        </authorList>
    </citation>
    <scope>NUCLEOTIDE SEQUENCE</scope>
</reference>
<comment type="subcellular location">
    <subcellularLocation>
        <location evidence="1">Cell membrane</location>
        <topology evidence="1">Multi-pass membrane protein</topology>
    </subcellularLocation>
</comment>
<keyword evidence="3 7" id="KW-0812">Transmembrane</keyword>
<dbReference type="PANTHER" id="PTHR30572:SF4">
    <property type="entry name" value="ABC TRANSPORTER PERMEASE YTRF"/>
    <property type="match status" value="1"/>
</dbReference>
<comment type="similarity">
    <text evidence="6">Belongs to the ABC-4 integral membrane protein family.</text>
</comment>
<evidence type="ECO:0000256" key="5">
    <source>
        <dbReference type="ARBA" id="ARBA00023136"/>
    </source>
</evidence>
<keyword evidence="4 7" id="KW-1133">Transmembrane helix</keyword>
<evidence type="ECO:0000259" key="8">
    <source>
        <dbReference type="Pfam" id="PF02687"/>
    </source>
</evidence>
<feature type="transmembrane region" description="Helical" evidence="7">
    <location>
        <begin position="363"/>
        <end position="386"/>
    </location>
</feature>
<sequence>MSFVEMLRTTTNSLSAHKLRTALSVLGILIGVASVIAMISVGQGATYDIRSRVESLGADLVTVSPAFRLGRAGVASTQVTATFTLELADELAKAPAVRDVVPVIQTNGTIKYRDRNLQTTLMGVTPAYTAVVNYPVARGRFFSAQDLESYAKVLVLGSEVAQQLFPDEDPVGKEIVLERAGTRFLFTIIGVMTSKGQLGFGQYDNRVYLPVTTVARRITGDRTVNFYNLRVASTDQVDEAIAQVEFILSRRIPNPEDYRVRAQQDIIETVNQNAITMTFLLGGIAAIALLVGGIGIMNILLVSVVERTREIGIRKALGAKRRDILWQFLTESVVVSVLGGVIGLVMGIGVAAVIASLSRWPLIIPSYAVFLALGFSLIVGLIFGVYPAARAARLDPVEALRYE</sequence>
<organism evidence="11">
    <name type="scientific">uncultured Acetothermia bacterium</name>
    <dbReference type="NCBI Taxonomy" id="236499"/>
    <lineage>
        <taxon>Bacteria</taxon>
        <taxon>Candidatus Bipolaricaulota</taxon>
        <taxon>environmental samples</taxon>
    </lineage>
</organism>
<name>H5S8Y4_9BACT</name>
<dbReference type="GO" id="GO:0022857">
    <property type="term" value="F:transmembrane transporter activity"/>
    <property type="evidence" value="ECO:0007669"/>
    <property type="project" value="TreeGrafter"/>
</dbReference>